<evidence type="ECO:0000256" key="3">
    <source>
        <dbReference type="ARBA" id="ARBA00023002"/>
    </source>
</evidence>
<dbReference type="PRINTS" id="PR00081">
    <property type="entry name" value="GDHRDH"/>
</dbReference>
<dbReference type="InterPro" id="IPR002347">
    <property type="entry name" value="SDR_fam"/>
</dbReference>
<dbReference type="PRINTS" id="PR00080">
    <property type="entry name" value="SDRFAMILY"/>
</dbReference>
<keyword evidence="5" id="KW-1185">Reference proteome</keyword>
<dbReference type="SUPFAM" id="SSF51735">
    <property type="entry name" value="NAD(P)-binding Rossmann-fold domains"/>
    <property type="match status" value="1"/>
</dbReference>
<evidence type="ECO:0000313" key="5">
    <source>
        <dbReference type="Proteomes" id="UP001160390"/>
    </source>
</evidence>
<keyword evidence="3" id="KW-0560">Oxidoreductase</keyword>
<dbReference type="PANTHER" id="PTHR24321:SF12">
    <property type="entry name" value="SHORT-CHAIN DEHYDROGENASE_REDUCTASE FAMILY, PUTATIVE (AFU_ORTHOLOGUE AFUA_5G14340)-RELATED"/>
    <property type="match status" value="1"/>
</dbReference>
<dbReference type="EMBL" id="CABFNP030001008">
    <property type="protein sequence ID" value="CAI6089531.1"/>
    <property type="molecule type" value="Genomic_DNA"/>
</dbReference>
<evidence type="ECO:0000256" key="2">
    <source>
        <dbReference type="ARBA" id="ARBA00022857"/>
    </source>
</evidence>
<proteinExistence type="inferred from homology"/>
<dbReference type="PANTHER" id="PTHR24321">
    <property type="entry name" value="DEHYDROGENASES, SHORT CHAIN"/>
    <property type="match status" value="1"/>
</dbReference>
<dbReference type="Pfam" id="PF13561">
    <property type="entry name" value="adh_short_C2"/>
    <property type="match status" value="1"/>
</dbReference>
<name>A0AA35M2X8_9HYPO</name>
<sequence length="262" mass="27225">MDVPGFAFITGGGSGIGRESAEAFARDGSSGVVVTDINLKTAQATVEAIKAVVTYPNFKAEAIQLDVTSEEAVKAAIAYTSKLFGRIDYVVNSAGASRAPPPAHDLRSTSTALSGDKRRLCRHEGAEAKPVDATKPGRGTTRGSIVLLASVTAVISVPGMVQYTTSKHAILGITKTASIDLVSDGIHVNCLCPVWTKTPMIQVALDVVPGLEENMLSGVPMNRLATPEEVADSVLYLSGSRSSFTTGTSVIMDGGMSLGRKA</sequence>
<dbReference type="CDD" id="cd05233">
    <property type="entry name" value="SDR_c"/>
    <property type="match status" value="1"/>
</dbReference>
<dbReference type="AlphaFoldDB" id="A0AA35M2X8"/>
<dbReference type="Proteomes" id="UP001160390">
    <property type="component" value="Unassembled WGS sequence"/>
</dbReference>
<organism evidence="4 5">
    <name type="scientific">Clonostachys chloroleuca</name>
    <dbReference type="NCBI Taxonomy" id="1926264"/>
    <lineage>
        <taxon>Eukaryota</taxon>
        <taxon>Fungi</taxon>
        <taxon>Dikarya</taxon>
        <taxon>Ascomycota</taxon>
        <taxon>Pezizomycotina</taxon>
        <taxon>Sordariomycetes</taxon>
        <taxon>Hypocreomycetidae</taxon>
        <taxon>Hypocreales</taxon>
        <taxon>Bionectriaceae</taxon>
        <taxon>Clonostachys</taxon>
    </lineage>
</organism>
<dbReference type="Gene3D" id="3.40.50.720">
    <property type="entry name" value="NAD(P)-binding Rossmann-like Domain"/>
    <property type="match status" value="2"/>
</dbReference>
<evidence type="ECO:0000256" key="1">
    <source>
        <dbReference type="ARBA" id="ARBA00006484"/>
    </source>
</evidence>
<evidence type="ECO:0000313" key="4">
    <source>
        <dbReference type="EMBL" id="CAI6089531.1"/>
    </source>
</evidence>
<dbReference type="GO" id="GO:0016491">
    <property type="term" value="F:oxidoreductase activity"/>
    <property type="evidence" value="ECO:0007669"/>
    <property type="project" value="UniProtKB-KW"/>
</dbReference>
<dbReference type="FunFam" id="3.40.50.720:FF:000084">
    <property type="entry name" value="Short-chain dehydrogenase reductase"/>
    <property type="match status" value="1"/>
</dbReference>
<reference evidence="4" key="1">
    <citation type="submission" date="2023-01" db="EMBL/GenBank/DDBJ databases">
        <authorList>
            <person name="Piombo E."/>
        </authorList>
    </citation>
    <scope>NUCLEOTIDE SEQUENCE</scope>
</reference>
<dbReference type="InterPro" id="IPR020904">
    <property type="entry name" value="Sc_DH/Rdtase_CS"/>
</dbReference>
<protein>
    <submittedName>
        <fullName evidence="4">Uncharacterized protein</fullName>
    </submittedName>
</protein>
<accession>A0AA35M2X8</accession>
<keyword evidence="2" id="KW-0521">NADP</keyword>
<gene>
    <name evidence="4" type="ORF">CCHLO57077_00011957</name>
</gene>
<dbReference type="PROSITE" id="PS00061">
    <property type="entry name" value="ADH_SHORT"/>
    <property type="match status" value="1"/>
</dbReference>
<comment type="similarity">
    <text evidence="1">Belongs to the short-chain dehydrogenases/reductases (SDR) family.</text>
</comment>
<comment type="caution">
    <text evidence="4">The sequence shown here is derived from an EMBL/GenBank/DDBJ whole genome shotgun (WGS) entry which is preliminary data.</text>
</comment>
<dbReference type="InterPro" id="IPR036291">
    <property type="entry name" value="NAD(P)-bd_dom_sf"/>
</dbReference>